<dbReference type="InterPro" id="IPR000996">
    <property type="entry name" value="Clathrin_L-chain"/>
</dbReference>
<dbReference type="GO" id="GO:0030132">
    <property type="term" value="C:clathrin coat of coated pit"/>
    <property type="evidence" value="ECO:0007669"/>
    <property type="project" value="InterPro"/>
</dbReference>
<dbReference type="AlphaFoldDB" id="A0A5J4WKF6"/>
<comment type="function">
    <text evidence="6">Clathrin is the major protein of the polyhedral coat of coated pits and vesicles.</text>
</comment>
<evidence type="ECO:0000256" key="1">
    <source>
        <dbReference type="ARBA" id="ARBA00004180"/>
    </source>
</evidence>
<comment type="similarity">
    <text evidence="2 6">Belongs to the clathrin light chain family.</text>
</comment>
<feature type="region of interest" description="Disordered" evidence="7">
    <location>
        <begin position="1"/>
        <end position="67"/>
    </location>
</feature>
<accession>A0A5J4WKF6</accession>
<dbReference type="GO" id="GO:0030130">
    <property type="term" value="C:clathrin coat of trans-Golgi network vesicle"/>
    <property type="evidence" value="ECO:0007669"/>
    <property type="project" value="InterPro"/>
</dbReference>
<dbReference type="GO" id="GO:0005198">
    <property type="term" value="F:structural molecule activity"/>
    <property type="evidence" value="ECO:0007669"/>
    <property type="project" value="InterPro"/>
</dbReference>
<keyword evidence="5 6" id="KW-0968">Cytoplasmic vesicle</keyword>
<evidence type="ECO:0000256" key="4">
    <source>
        <dbReference type="ARBA" id="ARBA00023176"/>
    </source>
</evidence>
<name>A0A5J4WKF6_9EUKA</name>
<evidence type="ECO:0000313" key="9">
    <source>
        <dbReference type="Proteomes" id="UP000324800"/>
    </source>
</evidence>
<comment type="caution">
    <text evidence="8">The sequence shown here is derived from an EMBL/GenBank/DDBJ whole genome shotgun (WGS) entry which is preliminary data.</text>
</comment>
<sequence>MQAEPGDETAPNTGGGTDHEDTLIDLQIGDEANNGIENFDLEEGTAEFAPAEDIPEDEFAQQEESPLQKYQREHEILLKRKREDAENIRKANIAQAQRDIDTLRGERLLTIENTKKLNAENEAVFLQKKKTSGLWVSAYDMCDFSIPHTKDVDRMKKILIELKDQAESEPQSQ</sequence>
<dbReference type="Pfam" id="PF01086">
    <property type="entry name" value="Clathrin_lg_ch"/>
    <property type="match status" value="1"/>
</dbReference>
<evidence type="ECO:0000256" key="7">
    <source>
        <dbReference type="SAM" id="MobiDB-lite"/>
    </source>
</evidence>
<reference evidence="8 9" key="1">
    <citation type="submission" date="2019-03" db="EMBL/GenBank/DDBJ databases">
        <title>Single cell metagenomics reveals metabolic interactions within the superorganism composed of flagellate Streblomastix strix and complex community of Bacteroidetes bacteria on its surface.</title>
        <authorList>
            <person name="Treitli S.C."/>
            <person name="Kolisko M."/>
            <person name="Husnik F."/>
            <person name="Keeling P."/>
            <person name="Hampl V."/>
        </authorList>
    </citation>
    <scope>NUCLEOTIDE SEQUENCE [LARGE SCALE GENOMIC DNA]</scope>
    <source>
        <strain evidence="8">ST1C</strain>
    </source>
</reference>
<keyword evidence="4 6" id="KW-0168">Coated pit</keyword>
<evidence type="ECO:0000256" key="5">
    <source>
        <dbReference type="ARBA" id="ARBA00023329"/>
    </source>
</evidence>
<comment type="subcellular location">
    <subcellularLocation>
        <location evidence="1 6">Cytoplasmic vesicle membrane</location>
        <topology evidence="1 6">Peripheral membrane protein</topology>
        <orientation evidence="1 6">Cytoplasmic side</orientation>
    </subcellularLocation>
    <subcellularLocation>
        <location evidence="6">Membrane</location>
        <location evidence="6">Coated pit</location>
        <topology evidence="6">Peripheral membrane protein</topology>
        <orientation evidence="6">Cytoplasmic side</orientation>
    </subcellularLocation>
    <text evidence="6">Cytoplasmic face of coated pits and vesicles.</text>
</comment>
<organism evidence="8 9">
    <name type="scientific">Streblomastix strix</name>
    <dbReference type="NCBI Taxonomy" id="222440"/>
    <lineage>
        <taxon>Eukaryota</taxon>
        <taxon>Metamonada</taxon>
        <taxon>Preaxostyla</taxon>
        <taxon>Oxymonadida</taxon>
        <taxon>Streblomastigidae</taxon>
        <taxon>Streblomastix</taxon>
    </lineage>
</organism>
<dbReference type="EMBL" id="SNRW01001839">
    <property type="protein sequence ID" value="KAA6394825.1"/>
    <property type="molecule type" value="Genomic_DNA"/>
</dbReference>
<keyword evidence="3 6" id="KW-0472">Membrane</keyword>
<gene>
    <name evidence="8" type="ORF">EZS28_009647</name>
</gene>
<dbReference type="OrthoDB" id="5512at2759"/>
<dbReference type="GO" id="GO:0016192">
    <property type="term" value="P:vesicle-mediated transport"/>
    <property type="evidence" value="ECO:0007669"/>
    <property type="project" value="InterPro"/>
</dbReference>
<proteinExistence type="inferred from homology"/>
<dbReference type="GO" id="GO:0006886">
    <property type="term" value="P:intracellular protein transport"/>
    <property type="evidence" value="ECO:0007669"/>
    <property type="project" value="InterPro"/>
</dbReference>
<evidence type="ECO:0000256" key="6">
    <source>
        <dbReference type="RuleBase" id="RU363137"/>
    </source>
</evidence>
<evidence type="ECO:0000313" key="8">
    <source>
        <dbReference type="EMBL" id="KAA6394825.1"/>
    </source>
</evidence>
<evidence type="ECO:0000256" key="3">
    <source>
        <dbReference type="ARBA" id="ARBA00023136"/>
    </source>
</evidence>
<evidence type="ECO:0000256" key="2">
    <source>
        <dbReference type="ARBA" id="ARBA00005263"/>
    </source>
</evidence>
<protein>
    <recommendedName>
        <fullName evidence="6">Clathrin light chain</fullName>
    </recommendedName>
</protein>
<dbReference type="Proteomes" id="UP000324800">
    <property type="component" value="Unassembled WGS sequence"/>
</dbReference>